<comment type="caution">
    <text evidence="2">The sequence shown here is derived from an EMBL/GenBank/DDBJ whole genome shotgun (WGS) entry which is preliminary data.</text>
</comment>
<dbReference type="InterPro" id="IPR015330">
    <property type="entry name" value="DNA_primase/pol_bifunc_N"/>
</dbReference>
<gene>
    <name evidence="2" type="ORF">E7Y31_17945</name>
</gene>
<reference evidence="2 3" key="1">
    <citation type="submission" date="2019-04" db="EMBL/GenBank/DDBJ databases">
        <title>Draft genome sequences for three unisolated Alnus-infective Frankia Sp+ strains, AgTrS, AiOr and AvVan, the first sequenced Frankia strains able to sporulate in-planta.</title>
        <authorList>
            <person name="Bethencourt L."/>
            <person name="Vautrin F."/>
            <person name="Taib N."/>
            <person name="Dubost A."/>
            <person name="Castro-Garcia L."/>
            <person name="Imbaud O."/>
            <person name="Abrouk D."/>
            <person name="Fournier P."/>
            <person name="Briolay J."/>
            <person name="Nguyen A."/>
            <person name="Normand P."/>
            <person name="Fernandez M.P."/>
            <person name="Brochier-Armanet C."/>
            <person name="Herrera-Belaroussi A."/>
        </authorList>
    </citation>
    <scope>NUCLEOTIDE SEQUENCE [LARGE SCALE GENOMIC DNA]</scope>
    <source>
        <strain evidence="2 3">AvVan</strain>
    </source>
</reference>
<dbReference type="EMBL" id="SSXH01000557">
    <property type="protein sequence ID" value="THJ63970.1"/>
    <property type="molecule type" value="Genomic_DNA"/>
</dbReference>
<protein>
    <submittedName>
        <fullName evidence="2">Bifunctional DNA primase/polymerase</fullName>
    </submittedName>
</protein>
<accession>A0A4S5DYD2</accession>
<dbReference type="CDD" id="cd04859">
    <property type="entry name" value="Prim_Pol"/>
    <property type="match status" value="1"/>
</dbReference>
<dbReference type="OrthoDB" id="3218228at2"/>
<keyword evidence="3" id="KW-1185">Reference proteome</keyword>
<dbReference type="AlphaFoldDB" id="A0A4S5DYD2"/>
<evidence type="ECO:0000313" key="3">
    <source>
        <dbReference type="Proteomes" id="UP000305282"/>
    </source>
</evidence>
<dbReference type="Proteomes" id="UP000305282">
    <property type="component" value="Unassembled WGS sequence"/>
</dbReference>
<feature type="domain" description="DNA primase/polymerase bifunctional N-terminal" evidence="1">
    <location>
        <begin position="39"/>
        <end position="200"/>
    </location>
</feature>
<proteinExistence type="predicted"/>
<evidence type="ECO:0000259" key="1">
    <source>
        <dbReference type="SMART" id="SM00943"/>
    </source>
</evidence>
<dbReference type="SUPFAM" id="SSF56747">
    <property type="entry name" value="Prim-pol domain"/>
    <property type="match status" value="1"/>
</dbReference>
<dbReference type="SMART" id="SM00943">
    <property type="entry name" value="Prim-Pol"/>
    <property type="match status" value="1"/>
</dbReference>
<evidence type="ECO:0000313" key="2">
    <source>
        <dbReference type="EMBL" id="THJ63970.1"/>
    </source>
</evidence>
<sequence>MDGRPHLYVIGMSPEGLLMQADQAPSVSLAHRLSLRRAALFYAGLGWPVVPVASPDAAVVRPGKQPLVRDWPSAASTSPGQIKDWWRRWPDANVGIVTGPRSGLGVLDLDVDKGGVASLSALESRVGCLPGTVTVVTGSGGVHLYYRHPGVPLLSAADVYGLGLDVRGDGGLVVAPPSRHPCGHRYAWVGGVHGLCREALAECLADWPVGQLARLNRPLTSSSSPTEPPPRLHPVVGRVVPEAHRAARAEAILRGLYEQIASRPRGQRARTVYWAGARVAEHAAAGVLAVEQAMPVLVSAGVAAGLTVSEATHSATCGLRASEGLQGRAA</sequence>
<name>A0A4S5DYD2_9ACTN</name>
<dbReference type="Pfam" id="PF09250">
    <property type="entry name" value="Prim-Pol"/>
    <property type="match status" value="1"/>
</dbReference>
<organism evidence="2 3">
    <name type="scientific">Candidatus Frankia alpina</name>
    <dbReference type="NCBI Taxonomy" id="2699483"/>
    <lineage>
        <taxon>Bacteria</taxon>
        <taxon>Bacillati</taxon>
        <taxon>Actinomycetota</taxon>
        <taxon>Actinomycetes</taxon>
        <taxon>Frankiales</taxon>
        <taxon>Frankiaceae</taxon>
        <taxon>Frankia</taxon>
    </lineage>
</organism>